<proteinExistence type="predicted"/>
<evidence type="ECO:0000313" key="3">
    <source>
        <dbReference type="Proteomes" id="UP000287296"/>
    </source>
</evidence>
<accession>A0A429X0X3</accession>
<evidence type="ECO:0000256" key="1">
    <source>
        <dbReference type="SAM" id="Phobius"/>
    </source>
</evidence>
<reference evidence="2 3" key="1">
    <citation type="submission" date="2018-12" db="EMBL/GenBank/DDBJ databases">
        <authorList>
            <person name="Sun L."/>
            <person name="Chen Z."/>
        </authorList>
    </citation>
    <scope>NUCLEOTIDE SEQUENCE [LARGE SCALE GENOMIC DNA]</scope>
    <source>
        <strain evidence="2 3">LMG 29736</strain>
    </source>
</reference>
<dbReference type="AlphaFoldDB" id="A0A429X0X3"/>
<keyword evidence="1" id="KW-0472">Membrane</keyword>
<feature type="non-terminal residue" evidence="2">
    <location>
        <position position="104"/>
    </location>
</feature>
<keyword evidence="1" id="KW-1133">Transmembrane helix</keyword>
<keyword evidence="1" id="KW-0812">Transmembrane</keyword>
<gene>
    <name evidence="2" type="ORF">D5F11_024990</name>
</gene>
<dbReference type="RefSeq" id="WP_143253792.1">
    <property type="nucleotide sequence ID" value="NZ_QYTW02000046.1"/>
</dbReference>
<evidence type="ECO:0000313" key="2">
    <source>
        <dbReference type="EMBL" id="RST57033.1"/>
    </source>
</evidence>
<comment type="caution">
    <text evidence="2">The sequence shown here is derived from an EMBL/GenBank/DDBJ whole genome shotgun (WGS) entry which is preliminary data.</text>
</comment>
<protein>
    <recommendedName>
        <fullName evidence="4">Transmembrane protein</fullName>
    </recommendedName>
</protein>
<evidence type="ECO:0008006" key="4">
    <source>
        <dbReference type="Google" id="ProtNLM"/>
    </source>
</evidence>
<name>A0A429X0X3_SIMTE</name>
<dbReference type="EMBL" id="QYTW02000046">
    <property type="protein sequence ID" value="RST57033.1"/>
    <property type="molecule type" value="Genomic_DNA"/>
</dbReference>
<feature type="transmembrane region" description="Helical" evidence="1">
    <location>
        <begin position="25"/>
        <end position="45"/>
    </location>
</feature>
<sequence>MFIHSLAMVNVKSHNPDLQINSPQLISFLQIILLLIIVSNTFNFIQQKSPTSVSGEMKASGGCHRFSKETIGRRFSSPPSRMKTDSNLMRVYPFIILIIMNVTT</sequence>
<organism evidence="2 3">
    <name type="scientific">Siminovitchia terrae</name>
    <name type="common">Bacillus terrae</name>
    <dbReference type="NCBI Taxonomy" id="1914933"/>
    <lineage>
        <taxon>Bacteria</taxon>
        <taxon>Bacillati</taxon>
        <taxon>Bacillota</taxon>
        <taxon>Bacilli</taxon>
        <taxon>Bacillales</taxon>
        <taxon>Bacillaceae</taxon>
        <taxon>Siminovitchia</taxon>
    </lineage>
</organism>
<dbReference type="Proteomes" id="UP000287296">
    <property type="component" value="Unassembled WGS sequence"/>
</dbReference>